<accession>A0ABD2YMI7</accession>
<keyword evidence="3" id="KW-1185">Reference proteome</keyword>
<comment type="caution">
    <text evidence="2">The sequence shown here is derived from an EMBL/GenBank/DDBJ whole genome shotgun (WGS) entry which is preliminary data.</text>
</comment>
<dbReference type="Proteomes" id="UP001630127">
    <property type="component" value="Unassembled WGS sequence"/>
</dbReference>
<feature type="compositionally biased region" description="Basic and acidic residues" evidence="1">
    <location>
        <begin position="23"/>
        <end position="32"/>
    </location>
</feature>
<dbReference type="AlphaFoldDB" id="A0ABD2YMI7"/>
<organism evidence="2 3">
    <name type="scientific">Cinchona calisaya</name>
    <dbReference type="NCBI Taxonomy" id="153742"/>
    <lineage>
        <taxon>Eukaryota</taxon>
        <taxon>Viridiplantae</taxon>
        <taxon>Streptophyta</taxon>
        <taxon>Embryophyta</taxon>
        <taxon>Tracheophyta</taxon>
        <taxon>Spermatophyta</taxon>
        <taxon>Magnoliopsida</taxon>
        <taxon>eudicotyledons</taxon>
        <taxon>Gunneridae</taxon>
        <taxon>Pentapetalae</taxon>
        <taxon>asterids</taxon>
        <taxon>lamiids</taxon>
        <taxon>Gentianales</taxon>
        <taxon>Rubiaceae</taxon>
        <taxon>Cinchonoideae</taxon>
        <taxon>Cinchoneae</taxon>
        <taxon>Cinchona</taxon>
    </lineage>
</organism>
<feature type="region of interest" description="Disordered" evidence="1">
    <location>
        <begin position="1"/>
        <end position="69"/>
    </location>
</feature>
<reference evidence="2 3" key="1">
    <citation type="submission" date="2024-11" db="EMBL/GenBank/DDBJ databases">
        <title>A near-complete genome assembly of Cinchona calisaya.</title>
        <authorList>
            <person name="Lian D.C."/>
            <person name="Zhao X.W."/>
            <person name="Wei L."/>
        </authorList>
    </citation>
    <scope>NUCLEOTIDE SEQUENCE [LARGE SCALE GENOMIC DNA]</scope>
    <source>
        <tissue evidence="2">Nenye</tissue>
    </source>
</reference>
<name>A0ABD2YMI7_9GENT</name>
<dbReference type="EMBL" id="JBJUIK010000013">
    <property type="protein sequence ID" value="KAL3507159.1"/>
    <property type="molecule type" value="Genomic_DNA"/>
</dbReference>
<evidence type="ECO:0000313" key="2">
    <source>
        <dbReference type="EMBL" id="KAL3507159.1"/>
    </source>
</evidence>
<evidence type="ECO:0000313" key="3">
    <source>
        <dbReference type="Proteomes" id="UP001630127"/>
    </source>
</evidence>
<protein>
    <submittedName>
        <fullName evidence="2">Uncharacterized protein</fullName>
    </submittedName>
</protein>
<sequence>MAIHSSYEHKSTKRSSSQNSPFVHHETRKGDTFETSIKTLKDAKETITKDSNKETEFDDHEQPVDPIDDTPKEMEVLVTRPSKFDVFINVVHTSLNANLTKDLDD</sequence>
<proteinExistence type="predicted"/>
<feature type="compositionally biased region" description="Basic and acidic residues" evidence="1">
    <location>
        <begin position="1"/>
        <end position="10"/>
    </location>
</feature>
<feature type="compositionally biased region" description="Basic and acidic residues" evidence="1">
    <location>
        <begin position="39"/>
        <end position="69"/>
    </location>
</feature>
<gene>
    <name evidence="2" type="ORF">ACH5RR_032541</name>
</gene>
<evidence type="ECO:0000256" key="1">
    <source>
        <dbReference type="SAM" id="MobiDB-lite"/>
    </source>
</evidence>